<dbReference type="Proteomes" id="UP000694429">
    <property type="component" value="Chromosome 7"/>
</dbReference>
<keyword evidence="8" id="KW-0677">Repeat</keyword>
<dbReference type="Gene3D" id="3.90.215.10">
    <property type="entry name" value="Gamma Fibrinogen, chain A, domain 1"/>
    <property type="match status" value="1"/>
</dbReference>
<keyword evidence="5" id="KW-0272">Extracellular matrix</keyword>
<dbReference type="Pfam" id="PF00041">
    <property type="entry name" value="fn3"/>
    <property type="match status" value="7"/>
</dbReference>
<dbReference type="InterPro" id="IPR013783">
    <property type="entry name" value="Ig-like_fold"/>
</dbReference>
<name>A0A8C0RB53_CANLF</name>
<dbReference type="SMART" id="SM00186">
    <property type="entry name" value="FBG"/>
    <property type="match status" value="1"/>
</dbReference>
<feature type="domain" description="Fibronectin type-III" evidence="16">
    <location>
        <begin position="501"/>
        <end position="590"/>
    </location>
</feature>
<evidence type="ECO:0000256" key="11">
    <source>
        <dbReference type="ARBA" id="ARBA00059002"/>
    </source>
</evidence>
<feature type="domain" description="Fibronectin type-III" evidence="16">
    <location>
        <begin position="232"/>
        <end position="320"/>
    </location>
</feature>
<dbReference type="InterPro" id="IPR020837">
    <property type="entry name" value="Fibrinogen_CS"/>
</dbReference>
<feature type="chain" id="PRO_5034595715" description="Tenascin-N" evidence="15">
    <location>
        <begin position="24"/>
        <end position="1089"/>
    </location>
</feature>
<dbReference type="Pfam" id="PF00147">
    <property type="entry name" value="Fibrinogen_C"/>
    <property type="match status" value="1"/>
</dbReference>
<dbReference type="Ensembl" id="ENSCAFT00030004702.1">
    <property type="protein sequence ID" value="ENSCAFP00030004179.1"/>
    <property type="gene ID" value="ENSCAFG00030002338.1"/>
</dbReference>
<protein>
    <recommendedName>
        <fullName evidence="12">Tenascin-N</fullName>
    </recommendedName>
    <alternativeName>
        <fullName evidence="13">Tenascin-W</fullName>
    </alternativeName>
</protein>
<evidence type="ECO:0000259" key="17">
    <source>
        <dbReference type="PROSITE" id="PS51406"/>
    </source>
</evidence>
<comment type="function">
    <text evidence="11">Extracellular matrix protein that seems to be a ligand for ITGA8:ITGB1, ITGAV:ITGB1 and ITGA4:ITGB1. Involved in neurite outgrowth and cell migration in hippocampal explants. During endochondral bone formation, inhibits proliferation and differentiation of proteoblasts mediated by canonical WNT signaling. In tumors, stimulates angiogenesis by elongation, migration and sprouting of endothelial cells. Expressed in most mammary tumors, may facilitate tumorigenesis by supporting the migratory behavior of breast cancer cells.</text>
</comment>
<evidence type="ECO:0000256" key="13">
    <source>
        <dbReference type="ARBA" id="ARBA00080295"/>
    </source>
</evidence>
<comment type="subcellular location">
    <subcellularLocation>
        <location evidence="1">Secreted</location>
        <location evidence="1">Extracellular space</location>
        <location evidence="1">Extracellular matrix</location>
    </subcellularLocation>
</comment>
<dbReference type="GO" id="GO:0030334">
    <property type="term" value="P:regulation of cell migration"/>
    <property type="evidence" value="ECO:0007669"/>
    <property type="project" value="UniProtKB-ARBA"/>
</dbReference>
<dbReference type="InterPro" id="IPR002181">
    <property type="entry name" value="Fibrinogen_a/b/g_C_dom"/>
</dbReference>
<evidence type="ECO:0000256" key="4">
    <source>
        <dbReference type="ARBA" id="ARBA00022525"/>
    </source>
</evidence>
<dbReference type="Gene3D" id="2.10.25.10">
    <property type="entry name" value="Laminin"/>
    <property type="match status" value="2"/>
</dbReference>
<dbReference type="InterPro" id="IPR003961">
    <property type="entry name" value="FN3_dom"/>
</dbReference>
<dbReference type="GO" id="GO:0090733">
    <property type="term" value="C:tenascin complex"/>
    <property type="evidence" value="ECO:0007669"/>
    <property type="project" value="UniProtKB-ARBA"/>
</dbReference>
<evidence type="ECO:0000256" key="3">
    <source>
        <dbReference type="ARBA" id="ARBA00011643"/>
    </source>
</evidence>
<dbReference type="CDD" id="cd00087">
    <property type="entry name" value="FReD"/>
    <property type="match status" value="1"/>
</dbReference>
<reference evidence="18" key="2">
    <citation type="submission" date="2025-08" db="UniProtKB">
        <authorList>
            <consortium name="Ensembl"/>
        </authorList>
    </citation>
    <scope>IDENTIFICATION</scope>
</reference>
<dbReference type="Gene3D" id="2.60.40.10">
    <property type="entry name" value="Immunoglobulins"/>
    <property type="match status" value="7"/>
</dbReference>
<evidence type="ECO:0000313" key="18">
    <source>
        <dbReference type="Ensembl" id="ENSCAFP00030004179.1"/>
    </source>
</evidence>
<dbReference type="FunFam" id="2.60.40.10:FF:000534">
    <property type="entry name" value="Tenascin N"/>
    <property type="match status" value="1"/>
</dbReference>
<keyword evidence="9" id="KW-1015">Disulfide bond</keyword>
<evidence type="ECO:0000256" key="5">
    <source>
        <dbReference type="ARBA" id="ARBA00022530"/>
    </source>
</evidence>
<evidence type="ECO:0000256" key="2">
    <source>
        <dbReference type="ARBA" id="ARBA00008673"/>
    </source>
</evidence>
<sequence>MGLQGTFCFSLGLLLGSVLLVASAPATLEPQGCSDKEQQVTVSHTYKIDVPKSALVQVETDPQPLSDDGASLLVPGEAEEQNIIFRHNIRLQTPQKDCELAGSVQDLLARVKKLEEEMAEVKEQCNAQRCCQGAAGASPPCSGHGSLSPDTCGCICDEGWEGAACERPACPGACSGHGVCVRGVCRCHEDFTSEDCSERRCPGDCSGHGFCDTGECYCEEGFSGLDCAHVVAPQGLQLLKSTENSLLVSWEPSSEVDHYLLSYYPLGQELSGKQIQVPKEQHSYEILGLQPGTKYIVTLRNVKKEVSSSPQHLLATTDLAVLGTAWVTDETENSLDVEWENPPTEVDYYKLQYGPLTGQEVAEVTVPKSSDPKSRYDITGLQPGTEYRITVVPMKGELEGKPILLNGRTEIDSPTNVVTDRVTEDTAVVSWAPVQATIDKYVVRYTSADGDTRDMAVPKEQSSTVLTGLKPGEAYRVYVWAERGNQESKKANTDTLTEIDSPKNLVTDRVTEDTATVSWDPVQAIIDKYMVRYTSADGDTREVPVGKEQRSTVLTGLRPGVEYTVQVWAQKGARESKKADTKAPTDIDGPKNLVTNQVTENTATISWDPVQAIIDKYMVRYTSADGDTREVPVGKEQRSTVLTGLRPGVEYMVQVWAQKGARESKKADTKAPTEIDSPQNLVTNRVTEDTATISWDPVRAVIDKYMVRYTSADGDTREVPVGKEQSSTVLTGLRPGVEYTVQVWAQKGARESKKADTKALTDIDPPKNLRPSAITQSGGVLTWTSPSAQIDGYILTYQFPDGTIKEIQLGRGDERLELQGLEQGITYPVSLIAFKGDRRSRSVSTTLSTVGARFPHPSDCSQVQQNSNVVSGLYTIYLHGDASRPLQVYCDMDTDGGGWIVFQRRNTGQLDFFKRWRTYVEGFGDPMKEFWLGLDKLHNLTTGTPTRYEVRVDLQTANESAYAVYDLFQVASSKERYRLTVGKYRGTAGDALTYHNGWKFTTFDRDNDIALSNCALTHHGGWWYKNCHLANPNGRYGETKHSEGVNWEPWKGHEFSIPYVELKIRPHGYSGEHVLDRKKRTLGENSRTF</sequence>
<evidence type="ECO:0000256" key="15">
    <source>
        <dbReference type="SAM" id="SignalP"/>
    </source>
</evidence>
<feature type="domain" description="Fibronectin type-III" evidence="16">
    <location>
        <begin position="413"/>
        <end position="498"/>
    </location>
</feature>
<reference evidence="18" key="1">
    <citation type="submission" date="2019-03" db="EMBL/GenBank/DDBJ databases">
        <authorList>
            <person name="Warren W.C."/>
            <person name="Johnson G.S."/>
        </authorList>
    </citation>
    <scope>NUCLEOTIDE SEQUENCE [LARGE SCALE GENOMIC DNA]</scope>
    <source>
        <strain evidence="18">Basenji</strain>
    </source>
</reference>
<evidence type="ECO:0000256" key="14">
    <source>
        <dbReference type="SAM" id="Coils"/>
    </source>
</evidence>
<dbReference type="FunFam" id="2.10.25.10:FF:000001">
    <property type="entry name" value="Tenascin C"/>
    <property type="match status" value="1"/>
</dbReference>
<dbReference type="PROSITE" id="PS00514">
    <property type="entry name" value="FIBRINOGEN_C_1"/>
    <property type="match status" value="1"/>
</dbReference>
<feature type="domain" description="Fibronectin type-III" evidence="16">
    <location>
        <begin position="677"/>
        <end position="766"/>
    </location>
</feature>
<keyword evidence="6" id="KW-0245">EGF-like domain</keyword>
<dbReference type="PROSITE" id="PS50853">
    <property type="entry name" value="FN3"/>
    <property type="match status" value="6"/>
</dbReference>
<feature type="domain" description="Fibronectin type-III" evidence="16">
    <location>
        <begin position="321"/>
        <end position="412"/>
    </location>
</feature>
<dbReference type="PANTHER" id="PTHR46708">
    <property type="entry name" value="TENASCIN"/>
    <property type="match status" value="1"/>
</dbReference>
<dbReference type="Pfam" id="PF23106">
    <property type="entry name" value="EGF_Teneurin"/>
    <property type="match status" value="2"/>
</dbReference>
<dbReference type="PROSITE" id="PS51406">
    <property type="entry name" value="FIBRINOGEN_C_2"/>
    <property type="match status" value="1"/>
</dbReference>
<feature type="signal peptide" evidence="15">
    <location>
        <begin position="1"/>
        <end position="23"/>
    </location>
</feature>
<feature type="domain" description="Fibrinogen C-terminal" evidence="17">
    <location>
        <begin position="851"/>
        <end position="1068"/>
    </location>
</feature>
<keyword evidence="10" id="KW-0325">Glycoprotein</keyword>
<keyword evidence="14" id="KW-0175">Coiled coil</keyword>
<evidence type="ECO:0000256" key="7">
    <source>
        <dbReference type="ARBA" id="ARBA00022729"/>
    </source>
</evidence>
<dbReference type="FunFam" id="2.60.40.10:FF:000156">
    <property type="entry name" value="Tenascin N"/>
    <property type="match status" value="4"/>
</dbReference>
<dbReference type="SMART" id="SM00060">
    <property type="entry name" value="FN3"/>
    <property type="match status" value="7"/>
</dbReference>
<feature type="domain" description="Fibronectin type-III" evidence="16">
    <location>
        <begin position="591"/>
        <end position="672"/>
    </location>
</feature>
<evidence type="ECO:0000259" key="16">
    <source>
        <dbReference type="PROSITE" id="PS50853"/>
    </source>
</evidence>
<dbReference type="InterPro" id="IPR036056">
    <property type="entry name" value="Fibrinogen-like_C"/>
</dbReference>
<evidence type="ECO:0000256" key="9">
    <source>
        <dbReference type="ARBA" id="ARBA00023157"/>
    </source>
</evidence>
<proteinExistence type="inferred from homology"/>
<dbReference type="GO" id="GO:2000026">
    <property type="term" value="P:regulation of multicellular organismal development"/>
    <property type="evidence" value="ECO:0007669"/>
    <property type="project" value="UniProtKB-ARBA"/>
</dbReference>
<dbReference type="FunFam" id="3.90.215.10:FF:000001">
    <property type="entry name" value="Tenascin isoform 1"/>
    <property type="match status" value="1"/>
</dbReference>
<dbReference type="FunFam" id="2.10.25.10:FF:000332">
    <property type="entry name" value="Tenascin N"/>
    <property type="match status" value="1"/>
</dbReference>
<dbReference type="SUPFAM" id="SSF56496">
    <property type="entry name" value="Fibrinogen C-terminal domain-like"/>
    <property type="match status" value="1"/>
</dbReference>
<comment type="subunit">
    <text evidence="3">Homohexamer.</text>
</comment>
<feature type="coiled-coil region" evidence="14">
    <location>
        <begin position="104"/>
        <end position="131"/>
    </location>
</feature>
<dbReference type="AlphaFoldDB" id="A0A8C0RB53"/>
<dbReference type="NCBIfam" id="NF040941">
    <property type="entry name" value="GGGWT_bact"/>
    <property type="match status" value="1"/>
</dbReference>
<dbReference type="InterPro" id="IPR036116">
    <property type="entry name" value="FN3_sf"/>
</dbReference>
<dbReference type="InterPro" id="IPR014716">
    <property type="entry name" value="Fibrinogen_a/b/g_C_1"/>
</dbReference>
<evidence type="ECO:0000256" key="10">
    <source>
        <dbReference type="ARBA" id="ARBA00023180"/>
    </source>
</evidence>
<evidence type="ECO:0000256" key="8">
    <source>
        <dbReference type="ARBA" id="ARBA00022737"/>
    </source>
</evidence>
<accession>A0A8C0RB53</accession>
<dbReference type="SUPFAM" id="SSF49265">
    <property type="entry name" value="Fibronectin type III"/>
    <property type="match status" value="5"/>
</dbReference>
<organism evidence="18 19">
    <name type="scientific">Canis lupus familiaris</name>
    <name type="common">Dog</name>
    <name type="synonym">Canis familiaris</name>
    <dbReference type="NCBI Taxonomy" id="9615"/>
    <lineage>
        <taxon>Eukaryota</taxon>
        <taxon>Metazoa</taxon>
        <taxon>Chordata</taxon>
        <taxon>Craniata</taxon>
        <taxon>Vertebrata</taxon>
        <taxon>Euteleostomi</taxon>
        <taxon>Mammalia</taxon>
        <taxon>Eutheria</taxon>
        <taxon>Laurasiatheria</taxon>
        <taxon>Carnivora</taxon>
        <taxon>Caniformia</taxon>
        <taxon>Canidae</taxon>
        <taxon>Canis</taxon>
    </lineage>
</organism>
<dbReference type="GO" id="GO:0030155">
    <property type="term" value="P:regulation of cell adhesion"/>
    <property type="evidence" value="ECO:0007669"/>
    <property type="project" value="UniProtKB-ARBA"/>
</dbReference>
<keyword evidence="4" id="KW-0964">Secreted</keyword>
<dbReference type="Gene3D" id="6.10.250.2590">
    <property type="match status" value="1"/>
</dbReference>
<evidence type="ECO:0000256" key="1">
    <source>
        <dbReference type="ARBA" id="ARBA00004498"/>
    </source>
</evidence>
<dbReference type="CDD" id="cd00063">
    <property type="entry name" value="FN3"/>
    <property type="match status" value="7"/>
</dbReference>
<dbReference type="CDD" id="cd00035">
    <property type="entry name" value="ChtBD1"/>
    <property type="match status" value="1"/>
</dbReference>
<evidence type="ECO:0000256" key="12">
    <source>
        <dbReference type="ARBA" id="ARBA00072694"/>
    </source>
</evidence>
<keyword evidence="7 15" id="KW-0732">Signal</keyword>
<dbReference type="FunFam" id="2.60.40.10:FF:000783">
    <property type="entry name" value="Tenascin N"/>
    <property type="match status" value="1"/>
</dbReference>
<dbReference type="PANTHER" id="PTHR46708:SF12">
    <property type="entry name" value="TENASCIN N"/>
    <property type="match status" value="1"/>
</dbReference>
<comment type="similarity">
    <text evidence="2">Belongs to the tenascin family.</text>
</comment>
<evidence type="ECO:0000313" key="19">
    <source>
        <dbReference type="Proteomes" id="UP000694429"/>
    </source>
</evidence>
<dbReference type="InterPro" id="IPR050991">
    <property type="entry name" value="ECM_Regulatory_Proteins"/>
</dbReference>
<evidence type="ECO:0000256" key="6">
    <source>
        <dbReference type="ARBA" id="ARBA00022536"/>
    </source>
</evidence>